<feature type="domain" description="MYND-type" evidence="6">
    <location>
        <begin position="5"/>
        <end position="46"/>
    </location>
</feature>
<dbReference type="Proteomes" id="UP000779574">
    <property type="component" value="Unassembled WGS sequence"/>
</dbReference>
<proteinExistence type="predicted"/>
<evidence type="ECO:0000256" key="5">
    <source>
        <dbReference type="SAM" id="MobiDB-lite"/>
    </source>
</evidence>
<dbReference type="PROSITE" id="PS01360">
    <property type="entry name" value="ZF_MYND_1"/>
    <property type="match status" value="1"/>
</dbReference>
<dbReference type="GO" id="GO:0005634">
    <property type="term" value="C:nucleus"/>
    <property type="evidence" value="ECO:0007669"/>
    <property type="project" value="TreeGrafter"/>
</dbReference>
<dbReference type="GO" id="GO:0008270">
    <property type="term" value="F:zinc ion binding"/>
    <property type="evidence" value="ECO:0007669"/>
    <property type="project" value="UniProtKB-KW"/>
</dbReference>
<feature type="non-terminal residue" evidence="7">
    <location>
        <position position="501"/>
    </location>
</feature>
<keyword evidence="2 4" id="KW-0863">Zinc-finger</keyword>
<evidence type="ECO:0000256" key="3">
    <source>
        <dbReference type="ARBA" id="ARBA00022833"/>
    </source>
</evidence>
<evidence type="ECO:0000313" key="8">
    <source>
        <dbReference type="Proteomes" id="UP000779574"/>
    </source>
</evidence>
<dbReference type="SUPFAM" id="SSF144232">
    <property type="entry name" value="HIT/MYND zinc finger-like"/>
    <property type="match status" value="1"/>
</dbReference>
<dbReference type="PROSITE" id="PS50865">
    <property type="entry name" value="ZF_MYND_2"/>
    <property type="match status" value="1"/>
</dbReference>
<evidence type="ECO:0000313" key="7">
    <source>
        <dbReference type="EMBL" id="KAG9696218.1"/>
    </source>
</evidence>
<gene>
    <name evidence="7" type="ORF">KCU76_g3878</name>
</gene>
<feature type="compositionally biased region" description="Acidic residues" evidence="5">
    <location>
        <begin position="87"/>
        <end position="99"/>
    </location>
</feature>
<accession>A0A9P8JCH0</accession>
<dbReference type="EMBL" id="JAHFXF010000108">
    <property type="protein sequence ID" value="KAG9696218.1"/>
    <property type="molecule type" value="Genomic_DNA"/>
</dbReference>
<reference evidence="7" key="1">
    <citation type="journal article" date="2021" name="J Fungi (Basel)">
        <title>Virulence traits and population genomics of the black yeast Aureobasidium melanogenum.</title>
        <authorList>
            <person name="Cernosa A."/>
            <person name="Sun X."/>
            <person name="Gostincar C."/>
            <person name="Fang C."/>
            <person name="Gunde-Cimerman N."/>
            <person name="Song Z."/>
        </authorList>
    </citation>
    <scope>NUCLEOTIDE SEQUENCE</scope>
    <source>
        <strain evidence="7">EXF-9911</strain>
    </source>
</reference>
<keyword evidence="3" id="KW-0862">Zinc</keyword>
<protein>
    <recommendedName>
        <fullName evidence="6">MYND-type domain-containing protein</fullName>
    </recommendedName>
</protein>
<comment type="caution">
    <text evidence="7">The sequence shown here is derived from an EMBL/GenBank/DDBJ whole genome shotgun (WGS) entry which is preliminary data.</text>
</comment>
<sequence>MSISCANCASVAPAGSPYQRCAGCKQAFYCSKDCQKTHWKQHKAFCRQEQQQDQQQTSAPSYTTGDSTEFTENLRGFFKDPKVFIDDEEDNDVDDDEDFNIDRRNYDDDDDDFDDEAPRPLAFLRTRPFPDLDLSIDGFPVAIVDTEAYVEETVKKDLTAAIATATILWNWHPNALRAFLDCQKYSAFEFATWDSAPGAERYVTHMISRHDRAILIGHYDQDIDWGFKVSYGLLEDGRWKPLWGSTNVLPGKDTPEWVNKIGNMWAKDELYFKPWLPRKNRQQVLTLGGGKVDPATLYITEDYDPDSIASASQRPLCFLHTDPFPGLNLFIDGSPVAIVDTSRSVYNDETNKKSLSGAMAIATVLWSWHPNALRAFLDCERYSRFQFIINEDLPRLGKSSMYLIDRDNREVDFGIVHYDTGHYDKDTDWHHVCTYQIPEKGRWEPTYASNGSVESEEPLWVHSMSGVWARCQMKNARWKPAWNRFITMRLDNVEVDPATPY</sequence>
<feature type="region of interest" description="Disordered" evidence="5">
    <location>
        <begin position="87"/>
        <end position="114"/>
    </location>
</feature>
<evidence type="ECO:0000256" key="2">
    <source>
        <dbReference type="ARBA" id="ARBA00022771"/>
    </source>
</evidence>
<dbReference type="AlphaFoldDB" id="A0A9P8JCH0"/>
<reference evidence="7" key="2">
    <citation type="submission" date="2021-08" db="EMBL/GenBank/DDBJ databases">
        <authorList>
            <person name="Gostincar C."/>
            <person name="Sun X."/>
            <person name="Song Z."/>
            <person name="Gunde-Cimerman N."/>
        </authorList>
    </citation>
    <scope>NUCLEOTIDE SEQUENCE</scope>
    <source>
        <strain evidence="7">EXF-9911</strain>
    </source>
</reference>
<dbReference type="PANTHER" id="PTHR10237">
    <property type="entry name" value="DEFORMED EPIDERMAL AUTOREGULATORY FACTOR 1 HOMOLOG SUPPRESSIN"/>
    <property type="match status" value="1"/>
</dbReference>
<name>A0A9P8JCH0_AURME</name>
<keyword evidence="1" id="KW-0479">Metal-binding</keyword>
<evidence type="ECO:0000256" key="1">
    <source>
        <dbReference type="ARBA" id="ARBA00022723"/>
    </source>
</evidence>
<dbReference type="PANTHER" id="PTHR10237:SF14">
    <property type="entry name" value="MYND-TYPE DOMAIN-CONTAINING PROTEIN"/>
    <property type="match status" value="1"/>
</dbReference>
<dbReference type="Pfam" id="PF01753">
    <property type="entry name" value="zf-MYND"/>
    <property type="match status" value="1"/>
</dbReference>
<dbReference type="OrthoDB" id="432970at2759"/>
<dbReference type="GO" id="GO:0000981">
    <property type="term" value="F:DNA-binding transcription factor activity, RNA polymerase II-specific"/>
    <property type="evidence" value="ECO:0007669"/>
    <property type="project" value="TreeGrafter"/>
</dbReference>
<dbReference type="InterPro" id="IPR002893">
    <property type="entry name" value="Znf_MYND"/>
</dbReference>
<evidence type="ECO:0000256" key="4">
    <source>
        <dbReference type="PROSITE-ProRule" id="PRU00134"/>
    </source>
</evidence>
<dbReference type="Gene3D" id="6.10.140.2220">
    <property type="match status" value="1"/>
</dbReference>
<evidence type="ECO:0000259" key="6">
    <source>
        <dbReference type="PROSITE" id="PS50865"/>
    </source>
</evidence>
<organism evidence="7 8">
    <name type="scientific">Aureobasidium melanogenum</name>
    <name type="common">Aureobasidium pullulans var. melanogenum</name>
    <dbReference type="NCBI Taxonomy" id="46634"/>
    <lineage>
        <taxon>Eukaryota</taxon>
        <taxon>Fungi</taxon>
        <taxon>Dikarya</taxon>
        <taxon>Ascomycota</taxon>
        <taxon>Pezizomycotina</taxon>
        <taxon>Dothideomycetes</taxon>
        <taxon>Dothideomycetidae</taxon>
        <taxon>Dothideales</taxon>
        <taxon>Saccotheciaceae</taxon>
        <taxon>Aureobasidium</taxon>
    </lineage>
</organism>
<dbReference type="InterPro" id="IPR024119">
    <property type="entry name" value="TF_DEAF-1"/>
</dbReference>